<evidence type="ECO:0000256" key="1">
    <source>
        <dbReference type="ARBA" id="ARBA00000077"/>
    </source>
</evidence>
<dbReference type="InterPro" id="IPR001584">
    <property type="entry name" value="Integrase_cat-core"/>
</dbReference>
<protein>
    <submittedName>
        <fullName evidence="8">Unnamed protein product</fullName>
    </submittedName>
</protein>
<dbReference type="GO" id="GO:0015074">
    <property type="term" value="P:DNA integration"/>
    <property type="evidence" value="ECO:0007669"/>
    <property type="project" value="InterPro"/>
</dbReference>
<evidence type="ECO:0000313" key="8">
    <source>
        <dbReference type="EMBL" id="GMG20762.1"/>
    </source>
</evidence>
<sequence>MTSLLELEHIISDKGPQFANTILRNLTYSLGVTHNTSVTAHHQSNGKAERYIKIFEDYLRCFITTGQDWIKLVPLAEYVINSTPSLAIAGKSPYEIDIGFVPPSPYSLIYGICEEGRGSEEIWTLLEKYGKIAQDALESAFRRNKRYYNVSRINQTLKPGDEVFIDTKVSPKGANLEVVRSLRGKYSGPYKVLKQLSPVNYELELPPSAKVDPIFHISQLKVKQAIPEGYFTVLRMIRLLKV</sequence>
<comment type="catalytic activity">
    <reaction evidence="1">
        <text>Endonucleolytic cleavage to 5'-phosphomonoester.</text>
        <dbReference type="EC" id="3.1.26.4"/>
    </reaction>
</comment>
<comment type="function">
    <text evidence="5">Reverse transcriptase/ribonuclease H (RT) is a multifunctional enzyme that catalyzes the conversion of the retro-elements RNA genome into dsDNA within the VLP. The enzyme displays a DNA polymerase activity that can copy either DNA or RNA templates, and a ribonuclease H (RNase H) activity that cleaves the RNA strand of RNA-DNA heteroduplexes during plus-strand synthesis and hydrolyzes RNA primers. The conversion leads to a linear dsDNA copy of the retrotransposon that includes long terminal repeats (LTRs) at both ends.</text>
</comment>
<evidence type="ECO:0000313" key="9">
    <source>
        <dbReference type="Proteomes" id="UP001165063"/>
    </source>
</evidence>
<dbReference type="InterPro" id="IPR012337">
    <property type="entry name" value="RNaseH-like_sf"/>
</dbReference>
<dbReference type="Pfam" id="PF24626">
    <property type="entry name" value="SH3_Tf2-1"/>
    <property type="match status" value="1"/>
</dbReference>
<organism evidence="8 9">
    <name type="scientific">Ambrosiozyma monospora</name>
    <name type="common">Yeast</name>
    <name type="synonym">Endomycopsis monosporus</name>
    <dbReference type="NCBI Taxonomy" id="43982"/>
    <lineage>
        <taxon>Eukaryota</taxon>
        <taxon>Fungi</taxon>
        <taxon>Dikarya</taxon>
        <taxon>Ascomycota</taxon>
        <taxon>Saccharomycotina</taxon>
        <taxon>Pichiomycetes</taxon>
        <taxon>Pichiales</taxon>
        <taxon>Pichiaceae</taxon>
        <taxon>Ambrosiozyma</taxon>
    </lineage>
</organism>
<evidence type="ECO:0000256" key="6">
    <source>
        <dbReference type="ARBA" id="ARBA00025615"/>
    </source>
</evidence>
<dbReference type="OrthoDB" id="4488294at2759"/>
<dbReference type="InterPro" id="IPR036397">
    <property type="entry name" value="RNaseH_sf"/>
</dbReference>
<dbReference type="PANTHER" id="PTHR37984:SF5">
    <property type="entry name" value="PROTEIN NYNRIN-LIKE"/>
    <property type="match status" value="1"/>
</dbReference>
<gene>
    <name evidence="8" type="ORF">Amon01_000147900</name>
</gene>
<evidence type="ECO:0000259" key="7">
    <source>
        <dbReference type="PROSITE" id="PS50994"/>
    </source>
</evidence>
<evidence type="ECO:0000256" key="4">
    <source>
        <dbReference type="ARBA" id="ARBA00022884"/>
    </source>
</evidence>
<name>A0A9W6YSN4_AMBMO</name>
<dbReference type="SUPFAM" id="SSF53098">
    <property type="entry name" value="Ribonuclease H-like"/>
    <property type="match status" value="1"/>
</dbReference>
<dbReference type="PROSITE" id="PS50994">
    <property type="entry name" value="INTEGRASE"/>
    <property type="match status" value="1"/>
</dbReference>
<comment type="subcellular location">
    <subcellularLocation>
        <location evidence="2">Cytoplasm</location>
    </subcellularLocation>
</comment>
<dbReference type="GO" id="GO:0005634">
    <property type="term" value="C:nucleus"/>
    <property type="evidence" value="ECO:0007669"/>
    <property type="project" value="UniProtKB-ARBA"/>
</dbReference>
<reference evidence="8" key="1">
    <citation type="submission" date="2023-04" db="EMBL/GenBank/DDBJ databases">
        <title>Ambrosiozyma monospora NBRC 1965.</title>
        <authorList>
            <person name="Ichikawa N."/>
            <person name="Sato H."/>
            <person name="Tonouchi N."/>
        </authorList>
    </citation>
    <scope>NUCLEOTIDE SEQUENCE</scope>
    <source>
        <strain evidence="8">NBRC 1965</strain>
    </source>
</reference>
<dbReference type="EMBL" id="BSXU01000462">
    <property type="protein sequence ID" value="GMG20762.1"/>
    <property type="molecule type" value="Genomic_DNA"/>
</dbReference>
<dbReference type="Gene3D" id="3.30.420.10">
    <property type="entry name" value="Ribonuclease H-like superfamily/Ribonuclease H"/>
    <property type="match status" value="1"/>
</dbReference>
<dbReference type="InterPro" id="IPR056924">
    <property type="entry name" value="SH3_Tf2-1"/>
</dbReference>
<evidence type="ECO:0000256" key="5">
    <source>
        <dbReference type="ARBA" id="ARBA00025590"/>
    </source>
</evidence>
<keyword evidence="3" id="KW-0963">Cytoplasm</keyword>
<evidence type="ECO:0000256" key="2">
    <source>
        <dbReference type="ARBA" id="ARBA00004496"/>
    </source>
</evidence>
<proteinExistence type="predicted"/>
<dbReference type="AlphaFoldDB" id="A0A9W6YSN4"/>
<evidence type="ECO:0000256" key="3">
    <source>
        <dbReference type="ARBA" id="ARBA00022490"/>
    </source>
</evidence>
<keyword evidence="9" id="KW-1185">Reference proteome</keyword>
<feature type="domain" description="Integrase catalytic" evidence="7">
    <location>
        <begin position="1"/>
        <end position="101"/>
    </location>
</feature>
<dbReference type="GO" id="GO:0004523">
    <property type="term" value="F:RNA-DNA hybrid ribonuclease activity"/>
    <property type="evidence" value="ECO:0007669"/>
    <property type="project" value="UniProtKB-EC"/>
</dbReference>
<dbReference type="InterPro" id="IPR050951">
    <property type="entry name" value="Retrovirus_Pol_polyprotein"/>
</dbReference>
<comment type="caution">
    <text evidence="8">The sequence shown here is derived from an EMBL/GenBank/DDBJ whole genome shotgun (WGS) entry which is preliminary data.</text>
</comment>
<accession>A0A9W6YSN4</accession>
<dbReference type="PANTHER" id="PTHR37984">
    <property type="entry name" value="PROTEIN CBG26694"/>
    <property type="match status" value="1"/>
</dbReference>
<dbReference type="Proteomes" id="UP001165063">
    <property type="component" value="Unassembled WGS sequence"/>
</dbReference>
<dbReference type="GO" id="GO:0005737">
    <property type="term" value="C:cytoplasm"/>
    <property type="evidence" value="ECO:0007669"/>
    <property type="project" value="UniProtKB-SubCell"/>
</dbReference>
<comment type="function">
    <text evidence="6">Integrase (IN) targets the VLP to the nucleus, where a subparticle preintegration complex (PIC) containing at least integrase and the newly synthesized dsDNA copy of the retrotransposon must transit the nuclear membrane. Once in the nucleus, integrase performs the integration of the dsDNA into the host genome.</text>
</comment>
<keyword evidence="4" id="KW-0694">RNA-binding</keyword>
<dbReference type="GO" id="GO:0003723">
    <property type="term" value="F:RNA binding"/>
    <property type="evidence" value="ECO:0007669"/>
    <property type="project" value="UniProtKB-KW"/>
</dbReference>